<name>A0A975XZL4_9ACTN</name>
<dbReference type="EMBL" id="CP077062">
    <property type="protein sequence ID" value="QWZ07535.1"/>
    <property type="molecule type" value="Genomic_DNA"/>
</dbReference>
<organism evidence="1 2">
    <name type="scientific">Nocardioides panacis</name>
    <dbReference type="NCBI Taxonomy" id="2849501"/>
    <lineage>
        <taxon>Bacteria</taxon>
        <taxon>Bacillati</taxon>
        <taxon>Actinomycetota</taxon>
        <taxon>Actinomycetes</taxon>
        <taxon>Propionibacteriales</taxon>
        <taxon>Nocardioidaceae</taxon>
        <taxon>Nocardioides</taxon>
    </lineage>
</organism>
<dbReference type="RefSeq" id="WP_216939046.1">
    <property type="nucleotide sequence ID" value="NZ_CP077062.1"/>
</dbReference>
<evidence type="ECO:0000313" key="1">
    <source>
        <dbReference type="EMBL" id="QWZ07535.1"/>
    </source>
</evidence>
<dbReference type="KEGG" id="nps:KRR39_19200"/>
<gene>
    <name evidence="1" type="ORF">KRR39_19200</name>
</gene>
<protein>
    <submittedName>
        <fullName evidence="1">Uncharacterized protein</fullName>
    </submittedName>
</protein>
<reference evidence="1" key="1">
    <citation type="submission" date="2021-06" db="EMBL/GenBank/DDBJ databases">
        <title>Complete genome sequence of Nocardioides sp. G188.</title>
        <authorList>
            <person name="Im W.-T."/>
        </authorList>
    </citation>
    <scope>NUCLEOTIDE SEQUENCE</scope>
    <source>
        <strain evidence="1">G188</strain>
    </source>
</reference>
<evidence type="ECO:0000313" key="2">
    <source>
        <dbReference type="Proteomes" id="UP000683575"/>
    </source>
</evidence>
<proteinExistence type="predicted"/>
<sequence length="113" mass="11822">MTTATASYGVYALAVPRHLGNAVDPKHAADYDLLARTYGARDLAISSVGLLAKSPKAVTAAMTIRILCDVADGLLLSGRAADAQTRQKVLGVTLGWATLNALALGTDRRRARS</sequence>
<dbReference type="AlphaFoldDB" id="A0A975XZL4"/>
<accession>A0A975XZL4</accession>
<keyword evidence="2" id="KW-1185">Reference proteome</keyword>
<dbReference type="Proteomes" id="UP000683575">
    <property type="component" value="Chromosome"/>
</dbReference>